<evidence type="ECO:0000313" key="2">
    <source>
        <dbReference type="EMBL" id="GAO98442.1"/>
    </source>
</evidence>
<evidence type="ECO:0000313" key="3">
    <source>
        <dbReference type="Proteomes" id="UP000036771"/>
    </source>
</evidence>
<organism evidence="2 3">
    <name type="scientific">Caedimonas varicaedens</name>
    <dbReference type="NCBI Taxonomy" id="1629334"/>
    <lineage>
        <taxon>Bacteria</taxon>
        <taxon>Pseudomonadati</taxon>
        <taxon>Pseudomonadota</taxon>
        <taxon>Alphaproteobacteria</taxon>
        <taxon>Holosporales</taxon>
        <taxon>Caedimonadaceae</taxon>
        <taxon>Caedimonas</taxon>
    </lineage>
</organism>
<name>A0A0K8MDA2_9PROT</name>
<dbReference type="EMBL" id="BBVC01000059">
    <property type="protein sequence ID" value="GAO98442.1"/>
    <property type="molecule type" value="Genomic_DNA"/>
</dbReference>
<dbReference type="AlphaFoldDB" id="A0A0K8MDA2"/>
<proteinExistence type="predicted"/>
<keyword evidence="3" id="KW-1185">Reference proteome</keyword>
<reference evidence="2 3" key="1">
    <citation type="submission" date="2015-03" db="EMBL/GenBank/DDBJ databases">
        <title>Caedibacter varicaedens, whole genome shotgun sequence.</title>
        <authorList>
            <person name="Suzuki H."/>
            <person name="Dapper A.L."/>
            <person name="Gibson A.K."/>
            <person name="Jackson C."/>
            <person name="Lee H."/>
            <person name="Pejaver V.R."/>
            <person name="Doak T."/>
            <person name="Lynch M."/>
        </authorList>
    </citation>
    <scope>NUCLEOTIDE SEQUENCE [LARGE SCALE GENOMIC DNA]</scope>
</reference>
<feature type="region of interest" description="Disordered" evidence="1">
    <location>
        <begin position="39"/>
        <end position="68"/>
    </location>
</feature>
<dbReference type="Proteomes" id="UP000036771">
    <property type="component" value="Unassembled WGS sequence"/>
</dbReference>
<feature type="region of interest" description="Disordered" evidence="1">
    <location>
        <begin position="164"/>
        <end position="185"/>
    </location>
</feature>
<protein>
    <submittedName>
        <fullName evidence="2">Uncharacterized protein</fullName>
    </submittedName>
</protein>
<sequence length="185" mass="20344">MLLAIYDVIGGLKMCLPVIESVIDHRRKTTLIEKEVPKTSPIPQPVAKNPAGISQQQASGLPIEGTKKPLKEEPKNVVTPLKLVELPPSETSTVPKGSEKQMIQIHTINRTVEEFKVIKDELISQLNESKILGEDREAAYTMVGTLNLCLPIAKGAALLIEEMEKEKTAPHQPLASPSQEEIKKN</sequence>
<comment type="caution">
    <text evidence="2">The sequence shown here is derived from an EMBL/GenBank/DDBJ whole genome shotgun (WGS) entry which is preliminary data.</text>
</comment>
<evidence type="ECO:0000256" key="1">
    <source>
        <dbReference type="SAM" id="MobiDB-lite"/>
    </source>
</evidence>
<accession>A0A0K8MDA2</accession>
<gene>
    <name evidence="2" type="ORF">Cva_01102</name>
</gene>